<name>G9WF43_9LACO</name>
<dbReference type="EMBL" id="AFVZ01000001">
    <property type="protein sequence ID" value="EHN58603.1"/>
    <property type="molecule type" value="Genomic_DNA"/>
</dbReference>
<sequence>MQNYIIAVKQLFNFAEVYSLYPNIAKGVKGAKVSGNIKDQYFTAQQTKSAQPYG</sequence>
<accession>G9WF43</accession>
<dbReference type="Proteomes" id="UP000004959">
    <property type="component" value="Chromosome"/>
</dbReference>
<dbReference type="OrthoDB" id="9801717at2"/>
<dbReference type="AlphaFoldDB" id="G9WF43"/>
<reference evidence="1 2" key="1">
    <citation type="journal article" date="2012" name="PLoS ONE">
        <title>Functional divergence in the genus oenococcus as predicted by genome sequencing of the newly-described species, Oenococcus kitaharae.</title>
        <authorList>
            <person name="Borneman A.R."/>
            <person name="McCarthy J.M."/>
            <person name="Chambers P.J."/>
            <person name="Bartowsky E.J."/>
        </authorList>
    </citation>
    <scope>NUCLEOTIDE SEQUENCE [LARGE SCALE GENOMIC DNA]</scope>
    <source>
        <strain evidence="2">DSM17330</strain>
    </source>
</reference>
<evidence type="ECO:0000313" key="2">
    <source>
        <dbReference type="Proteomes" id="UP000004959"/>
    </source>
</evidence>
<dbReference type="PATRIC" id="fig|1045004.4.peg.483"/>
<keyword evidence="2" id="KW-1185">Reference proteome</keyword>
<evidence type="ECO:0000313" key="1">
    <source>
        <dbReference type="EMBL" id="EHN58603.1"/>
    </source>
</evidence>
<gene>
    <name evidence="1" type="ORF">OKIT_0487</name>
</gene>
<dbReference type="HOGENOM" id="CLU_3045949_0_0_9"/>
<organism evidence="1 2">
    <name type="scientific">Oenococcus kitaharae DSM 17330</name>
    <dbReference type="NCBI Taxonomy" id="1045004"/>
    <lineage>
        <taxon>Bacteria</taxon>
        <taxon>Bacillati</taxon>
        <taxon>Bacillota</taxon>
        <taxon>Bacilli</taxon>
        <taxon>Lactobacillales</taxon>
        <taxon>Lactobacillaceae</taxon>
        <taxon>Oenococcus</taxon>
    </lineage>
</organism>
<comment type="caution">
    <text evidence="1">The sequence shown here is derived from an EMBL/GenBank/DDBJ whole genome shotgun (WGS) entry which is preliminary data.</text>
</comment>
<proteinExistence type="predicted"/>
<dbReference type="RefSeq" id="WP_007744996.1">
    <property type="nucleotide sequence ID" value="NZ_CM001398.1"/>
</dbReference>
<protein>
    <submittedName>
        <fullName evidence="1">Uncharacterized protein</fullName>
    </submittedName>
</protein>